<name>A0A845QB89_9HYPH</name>
<dbReference type="EMBL" id="WXYQ01000005">
    <property type="protein sequence ID" value="NBG95321.1"/>
    <property type="molecule type" value="Genomic_DNA"/>
</dbReference>
<dbReference type="InterPro" id="IPR013024">
    <property type="entry name" value="GGCT-like"/>
</dbReference>
<accession>A0A845QB89</accession>
<protein>
    <recommendedName>
        <fullName evidence="1">glutathione-specific gamma-glutamylcyclotransferase</fullName>
        <ecNumber evidence="1">4.3.2.7</ecNumber>
    </recommendedName>
</protein>
<dbReference type="EC" id="4.3.2.7" evidence="1"/>
<dbReference type="Proteomes" id="UP000470384">
    <property type="component" value="Unassembled WGS sequence"/>
</dbReference>
<evidence type="ECO:0000256" key="2">
    <source>
        <dbReference type="ARBA" id="ARBA00023239"/>
    </source>
</evidence>
<dbReference type="PANTHER" id="PTHR12192">
    <property type="entry name" value="CATION TRANSPORT PROTEIN CHAC-RELATED"/>
    <property type="match status" value="1"/>
</dbReference>
<comment type="caution">
    <text evidence="3">The sequence shown here is derived from an EMBL/GenBank/DDBJ whole genome shotgun (WGS) entry which is preliminary data.</text>
</comment>
<proteinExistence type="predicted"/>
<keyword evidence="3" id="KW-0808">Transferase</keyword>
<dbReference type="CDD" id="cd06661">
    <property type="entry name" value="GGCT_like"/>
    <property type="match status" value="1"/>
</dbReference>
<dbReference type="PANTHER" id="PTHR12192:SF2">
    <property type="entry name" value="GLUTATHIONE-SPECIFIC GAMMA-GLUTAMYLCYCLOTRANSFERASE 2"/>
    <property type="match status" value="1"/>
</dbReference>
<dbReference type="GO" id="GO:0005737">
    <property type="term" value="C:cytoplasm"/>
    <property type="evidence" value="ECO:0007669"/>
    <property type="project" value="TreeGrafter"/>
</dbReference>
<organism evidence="3 4">
    <name type="scientific">Pyruvatibacter mobilis</name>
    <dbReference type="NCBI Taxonomy" id="1712261"/>
    <lineage>
        <taxon>Bacteria</taxon>
        <taxon>Pseudomonadati</taxon>
        <taxon>Pseudomonadota</taxon>
        <taxon>Alphaproteobacteria</taxon>
        <taxon>Hyphomicrobiales</taxon>
        <taxon>Parvibaculaceae</taxon>
        <taxon>Pyruvatibacter</taxon>
    </lineage>
</organism>
<dbReference type="GeneID" id="300655213"/>
<dbReference type="SUPFAM" id="SSF110857">
    <property type="entry name" value="Gamma-glutamyl cyclotransferase-like"/>
    <property type="match status" value="1"/>
</dbReference>
<sequence>MKLSPDGLILRENFTHDRMETLRRELRERGDTTLLSREEQEAGRQAFLRRWDGRSDIWVFGYGSLMWNPAIHVAETQAAKVHGLHRAFCMKLVLGRATPERPGLMLALDHGGSCRGMAHRIAAEHVESETEILWMREMITGSYRPAWISLKVEGEEVAQPAFTFVINRAHKRYAGKLKPETIAKRIARAEGQLGTNRAYLYRTVERLDALGIGDGPMHQLCARVKTLAGD</sequence>
<dbReference type="Pfam" id="PF04752">
    <property type="entry name" value="ChaC"/>
    <property type="match status" value="1"/>
</dbReference>
<dbReference type="InterPro" id="IPR036568">
    <property type="entry name" value="GGCT-like_sf"/>
</dbReference>
<dbReference type="GO" id="GO:0006751">
    <property type="term" value="P:glutathione catabolic process"/>
    <property type="evidence" value="ECO:0007669"/>
    <property type="project" value="InterPro"/>
</dbReference>
<evidence type="ECO:0000256" key="1">
    <source>
        <dbReference type="ARBA" id="ARBA00012344"/>
    </source>
</evidence>
<evidence type="ECO:0000313" key="4">
    <source>
        <dbReference type="Proteomes" id="UP000470384"/>
    </source>
</evidence>
<dbReference type="GO" id="GO:0061928">
    <property type="term" value="F:glutathione specific gamma-glutamylcyclotransferase activity"/>
    <property type="evidence" value="ECO:0007669"/>
    <property type="project" value="UniProtKB-EC"/>
</dbReference>
<dbReference type="InterPro" id="IPR006840">
    <property type="entry name" value="ChaC"/>
</dbReference>
<gene>
    <name evidence="3" type="ORF">GTQ45_06210</name>
</gene>
<keyword evidence="2" id="KW-0456">Lyase</keyword>
<keyword evidence="4" id="KW-1185">Reference proteome</keyword>
<dbReference type="Gene3D" id="3.10.490.10">
    <property type="entry name" value="Gamma-glutamyl cyclotransferase-like"/>
    <property type="match status" value="1"/>
</dbReference>
<dbReference type="AlphaFoldDB" id="A0A845QB89"/>
<dbReference type="RefSeq" id="WP_160587329.1">
    <property type="nucleotide sequence ID" value="NZ_BMHN01000001.1"/>
</dbReference>
<dbReference type="OrthoDB" id="9795692at2"/>
<evidence type="ECO:0000313" key="3">
    <source>
        <dbReference type="EMBL" id="NBG95321.1"/>
    </source>
</evidence>
<reference evidence="3 4" key="1">
    <citation type="journal article" date="2016" name="Int. J. Syst. Evol. Microbiol.">
        <title>Pyruvatibacter mobilis gen. nov., sp. nov., a marine bacterium from the culture broth of Picochlorum sp. 122.</title>
        <authorList>
            <person name="Wang G."/>
            <person name="Tang M."/>
            <person name="Wu H."/>
            <person name="Dai S."/>
            <person name="Li T."/>
            <person name="Chen C."/>
            <person name="He H."/>
            <person name="Fan J."/>
            <person name="Xiang W."/>
            <person name="Li X."/>
        </authorList>
    </citation>
    <scope>NUCLEOTIDE SEQUENCE [LARGE SCALE GENOMIC DNA]</scope>
    <source>
        <strain evidence="3 4">GYP-11</strain>
    </source>
</reference>
<dbReference type="GO" id="GO:0016740">
    <property type="term" value="F:transferase activity"/>
    <property type="evidence" value="ECO:0007669"/>
    <property type="project" value="UniProtKB-KW"/>
</dbReference>